<keyword evidence="5" id="KW-0963">Cytoplasm</keyword>
<evidence type="ECO:0000256" key="4">
    <source>
        <dbReference type="ARBA" id="ARBA00013346"/>
    </source>
</evidence>
<proteinExistence type="inferred from homology"/>
<dbReference type="GO" id="GO:0005737">
    <property type="term" value="C:cytoplasm"/>
    <property type="evidence" value="ECO:0007669"/>
    <property type="project" value="UniProtKB-SubCell"/>
</dbReference>
<evidence type="ECO:0000313" key="13">
    <source>
        <dbReference type="Proteomes" id="UP000578449"/>
    </source>
</evidence>
<dbReference type="PANTHER" id="PTHR11579:SF0">
    <property type="entry name" value="PROTEIN-L-ISOASPARTATE(D-ASPARTATE) O-METHYLTRANSFERASE"/>
    <property type="match status" value="1"/>
</dbReference>
<evidence type="ECO:0000256" key="3">
    <source>
        <dbReference type="ARBA" id="ARBA00011890"/>
    </source>
</evidence>
<reference evidence="12 13" key="1">
    <citation type="submission" date="2020-08" db="EMBL/GenBank/DDBJ databases">
        <title>Genomic Encyclopedia of Type Strains, Phase IV (KMG-IV): sequencing the most valuable type-strain genomes for metagenomic binning, comparative biology and taxonomic classification.</title>
        <authorList>
            <person name="Goeker M."/>
        </authorList>
    </citation>
    <scope>NUCLEOTIDE SEQUENCE [LARGE SCALE GENOMIC DNA]</scope>
    <source>
        <strain evidence="12 13">DSM 45615</strain>
    </source>
</reference>
<dbReference type="EMBL" id="JACHGN010000007">
    <property type="protein sequence ID" value="MBB5133966.1"/>
    <property type="molecule type" value="Genomic_DNA"/>
</dbReference>
<comment type="caution">
    <text evidence="12">The sequence shown here is derived from an EMBL/GenBank/DDBJ whole genome shotgun (WGS) entry which is preliminary data.</text>
</comment>
<dbReference type="InterPro" id="IPR000682">
    <property type="entry name" value="PCMT"/>
</dbReference>
<evidence type="ECO:0000256" key="11">
    <source>
        <dbReference type="ARBA" id="ARBA00031350"/>
    </source>
</evidence>
<keyword evidence="8" id="KW-0949">S-adenosyl-L-methionine</keyword>
<comment type="similarity">
    <text evidence="2">Belongs to the methyltransferase superfamily. L-isoaspartyl/D-aspartyl protein methyltransferase family.</text>
</comment>
<protein>
    <recommendedName>
        <fullName evidence="4">Protein-L-isoaspartate O-methyltransferase</fullName>
        <ecNumber evidence="3">2.1.1.77</ecNumber>
    </recommendedName>
    <alternativeName>
        <fullName evidence="11">L-isoaspartyl protein carboxyl methyltransferase</fullName>
    </alternativeName>
    <alternativeName>
        <fullName evidence="9">Protein L-isoaspartyl methyltransferase</fullName>
    </alternativeName>
    <alternativeName>
        <fullName evidence="10">Protein-beta-aspartate methyltransferase</fullName>
    </alternativeName>
</protein>
<dbReference type="GO" id="GO:0032259">
    <property type="term" value="P:methylation"/>
    <property type="evidence" value="ECO:0007669"/>
    <property type="project" value="UniProtKB-KW"/>
</dbReference>
<dbReference type="Proteomes" id="UP000578449">
    <property type="component" value="Unassembled WGS sequence"/>
</dbReference>
<comment type="subcellular location">
    <subcellularLocation>
        <location evidence="1">Cytoplasm</location>
    </subcellularLocation>
</comment>
<evidence type="ECO:0000256" key="1">
    <source>
        <dbReference type="ARBA" id="ARBA00004496"/>
    </source>
</evidence>
<accession>A0A840P5X6</accession>
<evidence type="ECO:0000256" key="8">
    <source>
        <dbReference type="ARBA" id="ARBA00022691"/>
    </source>
</evidence>
<name>A0A840P5X6_9ACTN</name>
<dbReference type="PANTHER" id="PTHR11579">
    <property type="entry name" value="PROTEIN-L-ISOASPARTATE O-METHYLTRANSFERASE"/>
    <property type="match status" value="1"/>
</dbReference>
<dbReference type="GO" id="GO:0004719">
    <property type="term" value="F:protein-L-isoaspartate (D-aspartate) O-methyltransferase activity"/>
    <property type="evidence" value="ECO:0007669"/>
    <property type="project" value="UniProtKB-EC"/>
</dbReference>
<evidence type="ECO:0000313" key="12">
    <source>
        <dbReference type="EMBL" id="MBB5133966.1"/>
    </source>
</evidence>
<evidence type="ECO:0000256" key="7">
    <source>
        <dbReference type="ARBA" id="ARBA00022679"/>
    </source>
</evidence>
<keyword evidence="7 12" id="KW-0808">Transferase</keyword>
<dbReference type="CDD" id="cd02440">
    <property type="entry name" value="AdoMet_MTases"/>
    <property type="match status" value="1"/>
</dbReference>
<evidence type="ECO:0000256" key="9">
    <source>
        <dbReference type="ARBA" id="ARBA00030757"/>
    </source>
</evidence>
<sequence>MAEADGIAVRVERMIGDVTARIGHVRPLVEAAFRAAPRHMFIPPVALVAGEEMVAIDRTADPGAWLDAVYSESPIVTQLDDGRTPLRDVIDDGGAVRVPPGTDYTSSNSAPATVADLLNLLNPKPGHRVLEVGTGTGWTAALLSHIVGAGNVTSVEVDAAVAEQAAKNLGEAGVQPHLVVGDGADGCLERAPFDRVHVTCGVRRVPYAWVGQCRPGGVIVLPWCPNFGENHALRLVVTPDGVAHGRFPRFASYMMMRSQRSAHQAEGAERCSRTPVDPRTIAYAPAGADLAVAAITGLRSTTTYLADGGFRLWLHDPDDGGRWARVTWEAGRQDFEVVQAGDRSVWEEVVEAYFRWVEWGEPDRDRFGMTVRPDGRRVWLDTPERVIA</sequence>
<dbReference type="EC" id="2.1.1.77" evidence="3"/>
<keyword evidence="13" id="KW-1185">Reference proteome</keyword>
<dbReference type="SUPFAM" id="SSF53335">
    <property type="entry name" value="S-adenosyl-L-methionine-dependent methyltransferases"/>
    <property type="match status" value="1"/>
</dbReference>
<dbReference type="RefSeq" id="WP_312925132.1">
    <property type="nucleotide sequence ID" value="NZ_BAABIX010000039.1"/>
</dbReference>
<dbReference type="InterPro" id="IPR029063">
    <property type="entry name" value="SAM-dependent_MTases_sf"/>
</dbReference>
<organism evidence="12 13">
    <name type="scientific">Thermocatellispora tengchongensis</name>
    <dbReference type="NCBI Taxonomy" id="1073253"/>
    <lineage>
        <taxon>Bacteria</taxon>
        <taxon>Bacillati</taxon>
        <taxon>Actinomycetota</taxon>
        <taxon>Actinomycetes</taxon>
        <taxon>Streptosporangiales</taxon>
        <taxon>Streptosporangiaceae</taxon>
        <taxon>Thermocatellispora</taxon>
    </lineage>
</organism>
<dbReference type="Gene3D" id="3.40.50.150">
    <property type="entry name" value="Vaccinia Virus protein VP39"/>
    <property type="match status" value="1"/>
</dbReference>
<evidence type="ECO:0000256" key="5">
    <source>
        <dbReference type="ARBA" id="ARBA00022490"/>
    </source>
</evidence>
<evidence type="ECO:0000256" key="2">
    <source>
        <dbReference type="ARBA" id="ARBA00005369"/>
    </source>
</evidence>
<evidence type="ECO:0000256" key="10">
    <source>
        <dbReference type="ARBA" id="ARBA00031323"/>
    </source>
</evidence>
<gene>
    <name evidence="12" type="ORF">HNP84_003692</name>
</gene>
<dbReference type="AlphaFoldDB" id="A0A840P5X6"/>
<evidence type="ECO:0000256" key="6">
    <source>
        <dbReference type="ARBA" id="ARBA00022603"/>
    </source>
</evidence>
<dbReference type="Pfam" id="PF01135">
    <property type="entry name" value="PCMT"/>
    <property type="match status" value="1"/>
</dbReference>
<keyword evidence="6 12" id="KW-0489">Methyltransferase</keyword>